<keyword evidence="2" id="KW-0378">Hydrolase</keyword>
<dbReference type="SUPFAM" id="SSF53756">
    <property type="entry name" value="UDP-Glycosyltransferase/glycogen phosphorylase"/>
    <property type="match status" value="1"/>
</dbReference>
<dbReference type="GO" id="GO:0016787">
    <property type="term" value="F:hydrolase activity"/>
    <property type="evidence" value="ECO:0007669"/>
    <property type="project" value="UniProtKB-KW"/>
</dbReference>
<keyword evidence="1" id="KW-0808">Transferase</keyword>
<dbReference type="Proteomes" id="UP000018849">
    <property type="component" value="Unassembled WGS sequence"/>
</dbReference>
<dbReference type="Gene3D" id="3.40.50.2000">
    <property type="entry name" value="Glycogen Phosphorylase B"/>
    <property type="match status" value="2"/>
</dbReference>
<dbReference type="GO" id="GO:0016757">
    <property type="term" value="F:glycosyltransferase activity"/>
    <property type="evidence" value="ECO:0007669"/>
    <property type="project" value="TreeGrafter"/>
</dbReference>
<protein>
    <submittedName>
        <fullName evidence="2">Glycoside hydrolase family protein</fullName>
    </submittedName>
</protein>
<evidence type="ECO:0000256" key="1">
    <source>
        <dbReference type="ARBA" id="ARBA00022679"/>
    </source>
</evidence>
<dbReference type="PANTHER" id="PTHR46401">
    <property type="entry name" value="GLYCOSYLTRANSFERASE WBBK-RELATED"/>
    <property type="match status" value="1"/>
</dbReference>
<accession>A0A656JUT0</accession>
<dbReference type="AlphaFoldDB" id="A0A656JUT0"/>
<evidence type="ECO:0000313" key="3">
    <source>
        <dbReference type="Proteomes" id="UP000018849"/>
    </source>
</evidence>
<name>A0A656JUT0_PSESF</name>
<dbReference type="GO" id="GO:0009103">
    <property type="term" value="P:lipopolysaccharide biosynthetic process"/>
    <property type="evidence" value="ECO:0007669"/>
    <property type="project" value="TreeGrafter"/>
</dbReference>
<feature type="non-terminal residue" evidence="2">
    <location>
        <position position="1"/>
    </location>
</feature>
<organism evidence="2 3">
    <name type="scientific">Pseudomonas syringae pv. actinidiae ICMP 19096</name>
    <dbReference type="NCBI Taxonomy" id="1194405"/>
    <lineage>
        <taxon>Bacteria</taxon>
        <taxon>Pseudomonadati</taxon>
        <taxon>Pseudomonadota</taxon>
        <taxon>Gammaproteobacteria</taxon>
        <taxon>Pseudomonadales</taxon>
        <taxon>Pseudomonadaceae</taxon>
        <taxon>Pseudomonas</taxon>
        <taxon>Pseudomonas syringae</taxon>
    </lineage>
</organism>
<dbReference type="EMBL" id="AOKF01002073">
    <property type="protein sequence ID" value="EPN55088.1"/>
    <property type="molecule type" value="Genomic_DNA"/>
</dbReference>
<dbReference type="PANTHER" id="PTHR46401:SF2">
    <property type="entry name" value="GLYCOSYLTRANSFERASE WBBK-RELATED"/>
    <property type="match status" value="1"/>
</dbReference>
<proteinExistence type="predicted"/>
<comment type="caution">
    <text evidence="2">The sequence shown here is derived from an EMBL/GenBank/DDBJ whole genome shotgun (WGS) entry which is preliminary data.</text>
</comment>
<sequence length="160" mass="17726">QPNYLLAVSSPAAHKNFNRMIQAFLSLRGHADLQLHIVGAASSLFAEPNLQRLACRDPRIRFLGRLSDAELIEQYQGASALQASALYFDPLDVSHMAAAMHRVLSDAPLRQALRRQGLENVQRFSWEISAQRLSQRIDALLEPAEQGKHHAAPESSPGKP</sequence>
<gene>
    <name evidence="2" type="ORF">A245_24081</name>
</gene>
<reference evidence="2 3" key="1">
    <citation type="journal article" date="2013" name="PLoS Pathog.">
        <title>Genomic analysis of the Kiwifruit pathogen Pseudomonas syringae pv. actinidiae provides insight into the origins of an emergent plant disease.</title>
        <authorList>
            <person name="McCann H.C."/>
            <person name="Rikkerink E.H."/>
            <person name="Bertels F."/>
            <person name="Fiers M."/>
            <person name="Lu A."/>
            <person name="Rees-George J."/>
            <person name="Andersen M.T."/>
            <person name="Gleave A.P."/>
            <person name="Haubold B."/>
            <person name="Wohlers M.W."/>
            <person name="Guttman D.S."/>
            <person name="Wang P.W."/>
            <person name="Straub C."/>
            <person name="Vanneste J.L."/>
            <person name="Rainey P.B."/>
            <person name="Templeton M.D."/>
        </authorList>
    </citation>
    <scope>NUCLEOTIDE SEQUENCE [LARGE SCALE GENOMIC DNA]</scope>
    <source>
        <strain evidence="2 3">ICMP 19096</strain>
    </source>
</reference>
<evidence type="ECO:0000313" key="2">
    <source>
        <dbReference type="EMBL" id="EPN55088.1"/>
    </source>
</evidence>